<comment type="caution">
    <text evidence="2">The sequence shown here is derived from an EMBL/GenBank/DDBJ whole genome shotgun (WGS) entry which is preliminary data.</text>
</comment>
<keyword evidence="2" id="KW-0808">Transferase</keyword>
<dbReference type="SUPFAM" id="SSF53335">
    <property type="entry name" value="S-adenosyl-L-methionine-dependent methyltransferases"/>
    <property type="match status" value="1"/>
</dbReference>
<dbReference type="Proteomes" id="UP000631312">
    <property type="component" value="Unassembled WGS sequence"/>
</dbReference>
<dbReference type="Gene3D" id="3.40.50.150">
    <property type="entry name" value="Vaccinia Virus protein VP39"/>
    <property type="match status" value="1"/>
</dbReference>
<dbReference type="Pfam" id="PF08241">
    <property type="entry name" value="Methyltransf_11"/>
    <property type="match status" value="1"/>
</dbReference>
<keyword evidence="2" id="KW-0489">Methyltransferase</keyword>
<organism evidence="2 3">
    <name type="scientific">Actinoplanes lobatus</name>
    <dbReference type="NCBI Taxonomy" id="113568"/>
    <lineage>
        <taxon>Bacteria</taxon>
        <taxon>Bacillati</taxon>
        <taxon>Actinomycetota</taxon>
        <taxon>Actinomycetes</taxon>
        <taxon>Micromonosporales</taxon>
        <taxon>Micromonosporaceae</taxon>
        <taxon>Actinoplanes</taxon>
    </lineage>
</organism>
<name>A0ABQ4AXV4_9ACTN</name>
<dbReference type="CDD" id="cd02440">
    <property type="entry name" value="AdoMet_MTases"/>
    <property type="match status" value="1"/>
</dbReference>
<dbReference type="InterPro" id="IPR029063">
    <property type="entry name" value="SAM-dependent_MTases_sf"/>
</dbReference>
<evidence type="ECO:0000313" key="3">
    <source>
        <dbReference type="Proteomes" id="UP000631312"/>
    </source>
</evidence>
<dbReference type="GO" id="GO:0032259">
    <property type="term" value="P:methylation"/>
    <property type="evidence" value="ECO:0007669"/>
    <property type="project" value="UniProtKB-KW"/>
</dbReference>
<gene>
    <name evidence="2" type="ORF">Alo02nite_87590</name>
</gene>
<reference evidence="2 3" key="1">
    <citation type="submission" date="2021-01" db="EMBL/GenBank/DDBJ databases">
        <title>Whole genome shotgun sequence of Actinoplanes lobatus NBRC 12513.</title>
        <authorList>
            <person name="Komaki H."/>
            <person name="Tamura T."/>
        </authorList>
    </citation>
    <scope>NUCLEOTIDE SEQUENCE [LARGE SCALE GENOMIC DNA]</scope>
    <source>
        <strain evidence="2 3">NBRC 12513</strain>
    </source>
</reference>
<dbReference type="PANTHER" id="PTHR43591:SF24">
    <property type="entry name" value="2-METHOXY-6-POLYPRENYL-1,4-BENZOQUINOL METHYLASE, MITOCHONDRIAL"/>
    <property type="match status" value="1"/>
</dbReference>
<keyword evidence="3" id="KW-1185">Reference proteome</keyword>
<dbReference type="EMBL" id="BOMP01000177">
    <property type="protein sequence ID" value="GIE45861.1"/>
    <property type="molecule type" value="Genomic_DNA"/>
</dbReference>
<dbReference type="InterPro" id="IPR013216">
    <property type="entry name" value="Methyltransf_11"/>
</dbReference>
<evidence type="ECO:0000313" key="2">
    <source>
        <dbReference type="EMBL" id="GIE45861.1"/>
    </source>
</evidence>
<protein>
    <submittedName>
        <fullName evidence="2">Methyltransferase</fullName>
    </submittedName>
</protein>
<feature type="domain" description="Methyltransferase type 11" evidence="1">
    <location>
        <begin position="42"/>
        <end position="130"/>
    </location>
</feature>
<dbReference type="PANTHER" id="PTHR43591">
    <property type="entry name" value="METHYLTRANSFERASE"/>
    <property type="match status" value="1"/>
</dbReference>
<evidence type="ECO:0000259" key="1">
    <source>
        <dbReference type="Pfam" id="PF08241"/>
    </source>
</evidence>
<proteinExistence type="predicted"/>
<dbReference type="GO" id="GO:0008168">
    <property type="term" value="F:methyltransferase activity"/>
    <property type="evidence" value="ECO:0007669"/>
    <property type="project" value="UniProtKB-KW"/>
</dbReference>
<accession>A0ABQ4AXV4</accession>
<sequence>MLGMGDVWAVADAYEAYVGRWSRRVAREFVAWLAAPPGGRWLDAGCGTGALSEAVLAVAAPARVTGVDTSRGFLTAAGAGAVPVNGSAAALPLRDDSFDAVVSGLALNFIPDPGAAVAEFARVAAPGAVVAAYVWDYADGMRMMRYFWDAARDTDPAAAEADEAPRFPICHPDALRAAWTVAGLRDVTTRAVEIPTVFADFDDYWHPFLGGQGPAPAYLARQHPAQRERIRRLLDERLPRTDGGEIALTAAAWAVRGRI</sequence>